<dbReference type="SUPFAM" id="SSF52540">
    <property type="entry name" value="P-loop containing nucleoside triphosphate hydrolases"/>
    <property type="match status" value="1"/>
</dbReference>
<protein>
    <submittedName>
        <fullName evidence="1">ATPase</fullName>
    </submittedName>
</protein>
<dbReference type="InterPro" id="IPR027417">
    <property type="entry name" value="P-loop_NTPase"/>
</dbReference>
<dbReference type="EMBL" id="CP120733">
    <property type="protein sequence ID" value="WFD10506.1"/>
    <property type="molecule type" value="Genomic_DNA"/>
</dbReference>
<accession>A0ABY8EC20</accession>
<evidence type="ECO:0000313" key="1">
    <source>
        <dbReference type="EMBL" id="WFD10506.1"/>
    </source>
</evidence>
<dbReference type="Gene3D" id="3.40.50.300">
    <property type="entry name" value="P-loop containing nucleotide triphosphate hydrolases"/>
    <property type="match status" value="1"/>
</dbReference>
<evidence type="ECO:0000313" key="2">
    <source>
        <dbReference type="Proteomes" id="UP001222800"/>
    </source>
</evidence>
<name>A0ABY8EC20_9FIRM</name>
<dbReference type="RefSeq" id="WP_277732473.1">
    <property type="nucleotide sequence ID" value="NZ_CP120733.1"/>
</dbReference>
<proteinExistence type="predicted"/>
<gene>
    <name evidence="1" type="ORF">P4S50_00095</name>
</gene>
<keyword evidence="2" id="KW-1185">Reference proteome</keyword>
<dbReference type="Proteomes" id="UP001222800">
    <property type="component" value="Chromosome"/>
</dbReference>
<reference evidence="1 2" key="1">
    <citation type="submission" date="2023-03" db="EMBL/GenBank/DDBJ databases">
        <title>Complete genome sequence of Tepidibacter sp. SWIR-1, isolated from a deep-sea hydrothermal vent.</title>
        <authorList>
            <person name="Li X."/>
        </authorList>
    </citation>
    <scope>NUCLEOTIDE SEQUENCE [LARGE SCALE GENOMIC DNA]</scope>
    <source>
        <strain evidence="1 2">SWIR-1</strain>
    </source>
</reference>
<sequence>MSLNEIKNKYARYRDYIVYKKTMKSKIEEDMKTIKLKIENFRSQEEVFLKAKLLLEESSAYAREQVKHKFEVMVTKALQFVTSENIEFKIEFEQKRGRPEASFNVISQIDEDTQIINNPEDSRGGGIIDVISLTLKYCMLQTHKPMIEGPFILDEPAKHVSEEYIINVGKFLKEINTNFNRQIIMVTHNTHLSEISDKRYVVTMNGGVSNVSEYNVDC</sequence>
<organism evidence="1 2">
    <name type="scientific">Tepidibacter hydrothermalis</name>
    <dbReference type="NCBI Taxonomy" id="3036126"/>
    <lineage>
        <taxon>Bacteria</taxon>
        <taxon>Bacillati</taxon>
        <taxon>Bacillota</taxon>
        <taxon>Clostridia</taxon>
        <taxon>Peptostreptococcales</taxon>
        <taxon>Peptostreptococcaceae</taxon>
        <taxon>Tepidibacter</taxon>
    </lineage>
</organism>